<evidence type="ECO:0000313" key="3">
    <source>
        <dbReference type="Proteomes" id="UP000276282"/>
    </source>
</evidence>
<dbReference type="AlphaFoldDB" id="A0A495PX92"/>
<organism evidence="2 3">
    <name type="scientific">Gillisia mitskevichiae</name>
    <dbReference type="NCBI Taxonomy" id="270921"/>
    <lineage>
        <taxon>Bacteria</taxon>
        <taxon>Pseudomonadati</taxon>
        <taxon>Bacteroidota</taxon>
        <taxon>Flavobacteriia</taxon>
        <taxon>Flavobacteriales</taxon>
        <taxon>Flavobacteriaceae</taxon>
        <taxon>Gillisia</taxon>
    </lineage>
</organism>
<accession>A0A495PX92</accession>
<name>A0A495PX92_9FLAO</name>
<feature type="signal peptide" evidence="1">
    <location>
        <begin position="1"/>
        <end position="20"/>
    </location>
</feature>
<dbReference type="PROSITE" id="PS51257">
    <property type="entry name" value="PROKAR_LIPOPROTEIN"/>
    <property type="match status" value="1"/>
</dbReference>
<reference evidence="2 3" key="1">
    <citation type="submission" date="2018-10" db="EMBL/GenBank/DDBJ databases">
        <title>Genomic Encyclopedia of Archaeal and Bacterial Type Strains, Phase II (KMG-II): from individual species to whole genera.</title>
        <authorList>
            <person name="Goeker M."/>
        </authorList>
    </citation>
    <scope>NUCLEOTIDE SEQUENCE [LARGE SCALE GENOMIC DNA]</scope>
    <source>
        <strain evidence="2 3">DSM 19839</strain>
    </source>
</reference>
<evidence type="ECO:0000256" key="1">
    <source>
        <dbReference type="SAM" id="SignalP"/>
    </source>
</evidence>
<gene>
    <name evidence="2" type="ORF">BC962_0742</name>
</gene>
<dbReference type="OrthoDB" id="1144014at2"/>
<dbReference type="EMBL" id="RBLG01000001">
    <property type="protein sequence ID" value="RKS55772.1"/>
    <property type="molecule type" value="Genomic_DNA"/>
</dbReference>
<comment type="caution">
    <text evidence="2">The sequence shown here is derived from an EMBL/GenBank/DDBJ whole genome shotgun (WGS) entry which is preliminary data.</text>
</comment>
<keyword evidence="3" id="KW-1185">Reference proteome</keyword>
<proteinExistence type="predicted"/>
<evidence type="ECO:0000313" key="2">
    <source>
        <dbReference type="EMBL" id="RKS55772.1"/>
    </source>
</evidence>
<evidence type="ECO:0008006" key="4">
    <source>
        <dbReference type="Google" id="ProtNLM"/>
    </source>
</evidence>
<feature type="chain" id="PRO_5019803530" description="Lipoprotein" evidence="1">
    <location>
        <begin position="21"/>
        <end position="191"/>
    </location>
</feature>
<keyword evidence="1" id="KW-0732">Signal</keyword>
<sequence length="191" mass="21844">MRKFFLLSAILLIVSCNSSKNTTAPTSKQFFVEDLLEMNATSIKDAFPNEVITEDVGLFEEGTEERAYTVISPNSPDELHITWKDKNRTQIEDIRMDSNGKWKSKTSIKIGSTYDELTEMNEKPISFYGFGWDYSGATLWNDGKLEKSNLHVFLAPEKEPKNKFYGDHIVKATPEEIKEMDLKVKAILFKS</sequence>
<dbReference type="RefSeq" id="WP_121344533.1">
    <property type="nucleotide sequence ID" value="NZ_RBLG01000001.1"/>
</dbReference>
<protein>
    <recommendedName>
        <fullName evidence="4">Lipoprotein</fullName>
    </recommendedName>
</protein>
<dbReference type="Proteomes" id="UP000276282">
    <property type="component" value="Unassembled WGS sequence"/>
</dbReference>